<keyword evidence="1" id="KW-0732">Signal</keyword>
<keyword evidence="4" id="KW-1185">Reference proteome</keyword>
<evidence type="ECO:0000313" key="3">
    <source>
        <dbReference type="EMBL" id="GEN79370.1"/>
    </source>
</evidence>
<evidence type="ECO:0000259" key="2">
    <source>
        <dbReference type="Pfam" id="PF13229"/>
    </source>
</evidence>
<comment type="caution">
    <text evidence="3">The sequence shown here is derived from an EMBL/GenBank/DDBJ whole genome shotgun (WGS) entry which is preliminary data.</text>
</comment>
<dbReference type="EMBL" id="BJYK01000001">
    <property type="protein sequence ID" value="GEN79370.1"/>
    <property type="molecule type" value="Genomic_DNA"/>
</dbReference>
<feature type="domain" description="Right handed beta helix" evidence="2">
    <location>
        <begin position="547"/>
        <end position="723"/>
    </location>
</feature>
<dbReference type="InterPro" id="IPR012334">
    <property type="entry name" value="Pectin_lyas_fold"/>
</dbReference>
<reference evidence="3 4" key="1">
    <citation type="submission" date="2019-07" db="EMBL/GenBank/DDBJ databases">
        <title>Whole genome shotgun sequence of Actinotalea fermentans NBRC 105374.</title>
        <authorList>
            <person name="Hosoyama A."/>
            <person name="Uohara A."/>
            <person name="Ohji S."/>
            <person name="Ichikawa N."/>
        </authorList>
    </citation>
    <scope>NUCLEOTIDE SEQUENCE [LARGE SCALE GENOMIC DNA]</scope>
    <source>
        <strain evidence="3 4">NBRC 105374</strain>
    </source>
</reference>
<dbReference type="Pfam" id="PF13229">
    <property type="entry name" value="Beta_helix"/>
    <property type="match status" value="1"/>
</dbReference>
<gene>
    <name evidence="3" type="ORF">AFE02nite_11040</name>
</gene>
<dbReference type="AlphaFoldDB" id="A0A511YVZ9"/>
<dbReference type="InterPro" id="IPR039448">
    <property type="entry name" value="Beta_helix"/>
</dbReference>
<sequence>MPGARTIAVAAATLALLTAASAGGAAGEPATVPATMPASSAALTTRATTPPAVQAAAPAAVPPDEAAYVPINPVRVHDMRSGVTAGTPTCVQMTGAATGIPAGADGVALNVASVQPAGPGHVVVYPDVDGTGQTAAPVAATVNFQPGADISNAALVDLPPNGRVCYFVRGARAGIVIDAVGYLRAGSGITLRTPARLHDVSSVTSRQVHTVQVTGVPAAGVPAGATAVIVNVAVAGSTSAGHLRLFAAGTPVPPTASLNYPVAGDRSTAAIVQLSPGGALSYWSDTAPGNRVRVVLDVVGWTVDGSAFVPVTPTRLLDTRATSSLIAGQRQDVTLPPGGPVPGDAGAVVLSVVGVVPTGVGNLAVAPYRRAWSGPPPIATLNYVPGGDIANLVVAAVGDGGRVSLYNDQFRGSSAHVVVDVVGYLTDVAALPPVVYPTGTTVVGTGTPASCTSAALAAAVRDGGYVAFSCGPAPVTIVVDQTLVTCNTDTCRHPWQGGTPVSQLTVDGGGLVTLSGGGARGIFYANACQESFGWLSSACQNDSRPSVTFRNITFADGNAQGPPPGLADVGGGGAIAMRAGTLTLEDVVFRDNRTVAAHSDWGGGAVRVFGQNNPATIIGSTFTGNRGANGGALSSLHAPMVITDSVFTANTATGSGASNGNGGNGGAVYFDGTWQNVLVQDTTITGNVAPEGGPGIFYVSNSRTGTLTIDHATITGNTGQSFYTHPYRSLFYLGTSSLPVIRGSVIE</sequence>
<proteinExistence type="predicted"/>
<evidence type="ECO:0000313" key="4">
    <source>
        <dbReference type="Proteomes" id="UP000321484"/>
    </source>
</evidence>
<feature type="signal peptide" evidence="1">
    <location>
        <begin position="1"/>
        <end position="25"/>
    </location>
</feature>
<dbReference type="SUPFAM" id="SSF51126">
    <property type="entry name" value="Pectin lyase-like"/>
    <property type="match status" value="1"/>
</dbReference>
<dbReference type="InterPro" id="IPR011050">
    <property type="entry name" value="Pectin_lyase_fold/virulence"/>
</dbReference>
<name>A0A511YVZ9_9CELL</name>
<accession>A0A511YVZ9</accession>
<dbReference type="Proteomes" id="UP000321484">
    <property type="component" value="Unassembled WGS sequence"/>
</dbReference>
<dbReference type="RefSeq" id="WP_052113854.1">
    <property type="nucleotide sequence ID" value="NZ_BJYK01000001.1"/>
</dbReference>
<dbReference type="Gene3D" id="2.160.20.10">
    <property type="entry name" value="Single-stranded right-handed beta-helix, Pectin lyase-like"/>
    <property type="match status" value="1"/>
</dbReference>
<dbReference type="OrthoDB" id="4817471at2"/>
<feature type="chain" id="PRO_5022129630" description="Right handed beta helix domain-containing protein" evidence="1">
    <location>
        <begin position="26"/>
        <end position="747"/>
    </location>
</feature>
<organism evidence="3 4">
    <name type="scientific">Actinotalea fermentans</name>
    <dbReference type="NCBI Taxonomy" id="43671"/>
    <lineage>
        <taxon>Bacteria</taxon>
        <taxon>Bacillati</taxon>
        <taxon>Actinomycetota</taxon>
        <taxon>Actinomycetes</taxon>
        <taxon>Micrococcales</taxon>
        <taxon>Cellulomonadaceae</taxon>
        <taxon>Actinotalea</taxon>
    </lineage>
</organism>
<protein>
    <recommendedName>
        <fullName evidence="2">Right handed beta helix domain-containing protein</fullName>
    </recommendedName>
</protein>
<evidence type="ECO:0000256" key="1">
    <source>
        <dbReference type="SAM" id="SignalP"/>
    </source>
</evidence>